<reference evidence="1" key="1">
    <citation type="submission" date="2021-12" db="EMBL/GenBank/DDBJ databases">
        <authorList>
            <person name="Martin H S."/>
        </authorList>
    </citation>
    <scope>NUCLEOTIDE SEQUENCE</scope>
</reference>
<gene>
    <name evidence="1" type="ORF">BINO364_LOCUS11696</name>
</gene>
<protein>
    <submittedName>
        <fullName evidence="1">Uncharacterized protein</fullName>
    </submittedName>
</protein>
<evidence type="ECO:0000313" key="2">
    <source>
        <dbReference type="Proteomes" id="UP000838878"/>
    </source>
</evidence>
<evidence type="ECO:0000313" key="1">
    <source>
        <dbReference type="EMBL" id="CAH0726211.1"/>
    </source>
</evidence>
<dbReference type="OrthoDB" id="10400695at2759"/>
<dbReference type="AlphaFoldDB" id="A0A8J9YHG7"/>
<keyword evidence="2" id="KW-1185">Reference proteome</keyword>
<feature type="non-terminal residue" evidence="1">
    <location>
        <position position="89"/>
    </location>
</feature>
<accession>A0A8J9YHG7</accession>
<organism evidence="1 2">
    <name type="scientific">Brenthis ino</name>
    <name type="common">lesser marbled fritillary</name>
    <dbReference type="NCBI Taxonomy" id="405034"/>
    <lineage>
        <taxon>Eukaryota</taxon>
        <taxon>Metazoa</taxon>
        <taxon>Ecdysozoa</taxon>
        <taxon>Arthropoda</taxon>
        <taxon>Hexapoda</taxon>
        <taxon>Insecta</taxon>
        <taxon>Pterygota</taxon>
        <taxon>Neoptera</taxon>
        <taxon>Endopterygota</taxon>
        <taxon>Lepidoptera</taxon>
        <taxon>Glossata</taxon>
        <taxon>Ditrysia</taxon>
        <taxon>Papilionoidea</taxon>
        <taxon>Nymphalidae</taxon>
        <taxon>Heliconiinae</taxon>
        <taxon>Argynnini</taxon>
        <taxon>Brenthis</taxon>
    </lineage>
</organism>
<proteinExistence type="predicted"/>
<name>A0A8J9YHG7_9NEOP</name>
<dbReference type="EMBL" id="OV170225">
    <property type="protein sequence ID" value="CAH0726211.1"/>
    <property type="molecule type" value="Genomic_DNA"/>
</dbReference>
<dbReference type="Proteomes" id="UP000838878">
    <property type="component" value="Chromosome 5"/>
</dbReference>
<sequence>MVILTSSHRCDWMSSLTMVTASSIMGCGHLMDMKLKGEADRKLVDRNDRDQEVHRIRDPEPTVVRNRSPVLYQYLAIGVDLTPDVEKKA</sequence>